<dbReference type="InterPro" id="IPR036388">
    <property type="entry name" value="WH-like_DNA-bd_sf"/>
</dbReference>
<reference evidence="2" key="1">
    <citation type="submission" date="2023-06" db="EMBL/GenBank/DDBJ databases">
        <title>Genomic of Agaribacillus aureum.</title>
        <authorList>
            <person name="Wang G."/>
        </authorList>
    </citation>
    <scope>NUCLEOTIDE SEQUENCE</scope>
    <source>
        <strain evidence="2">BMA12</strain>
    </source>
</reference>
<dbReference type="InterPro" id="IPR036390">
    <property type="entry name" value="WH_DNA-bd_sf"/>
</dbReference>
<evidence type="ECO:0000259" key="1">
    <source>
        <dbReference type="Pfam" id="PF03551"/>
    </source>
</evidence>
<dbReference type="Gene3D" id="1.10.10.10">
    <property type="entry name" value="Winged helix-like DNA-binding domain superfamily/Winged helix DNA-binding domain"/>
    <property type="match status" value="1"/>
</dbReference>
<dbReference type="RefSeq" id="WP_346758428.1">
    <property type="nucleotide sequence ID" value="NZ_JAUJEB010000002.1"/>
</dbReference>
<dbReference type="InterPro" id="IPR005149">
    <property type="entry name" value="Tscrpt_reg_PadR_N"/>
</dbReference>
<comment type="caution">
    <text evidence="2">The sequence shown here is derived from an EMBL/GenBank/DDBJ whole genome shotgun (WGS) entry which is preliminary data.</text>
</comment>
<dbReference type="InterPro" id="IPR052509">
    <property type="entry name" value="Metal_resp_DNA-bind_regulator"/>
</dbReference>
<evidence type="ECO:0000313" key="3">
    <source>
        <dbReference type="Proteomes" id="UP001172083"/>
    </source>
</evidence>
<dbReference type="Pfam" id="PF03551">
    <property type="entry name" value="PadR"/>
    <property type="match status" value="1"/>
</dbReference>
<dbReference type="EMBL" id="JAUJEB010000002">
    <property type="protein sequence ID" value="MDN5213088.1"/>
    <property type="molecule type" value="Genomic_DNA"/>
</dbReference>
<dbReference type="SUPFAM" id="SSF46785">
    <property type="entry name" value="Winged helix' DNA-binding domain"/>
    <property type="match status" value="1"/>
</dbReference>
<keyword evidence="3" id="KW-1185">Reference proteome</keyword>
<gene>
    <name evidence="2" type="ORF">QQ020_13560</name>
</gene>
<dbReference type="PANTHER" id="PTHR33169">
    <property type="entry name" value="PADR-FAMILY TRANSCRIPTIONAL REGULATOR"/>
    <property type="match status" value="1"/>
</dbReference>
<organism evidence="2 3">
    <name type="scientific">Agaribacillus aureus</name>
    <dbReference type="NCBI Taxonomy" id="3051825"/>
    <lineage>
        <taxon>Bacteria</taxon>
        <taxon>Pseudomonadati</taxon>
        <taxon>Bacteroidota</taxon>
        <taxon>Cytophagia</taxon>
        <taxon>Cytophagales</taxon>
        <taxon>Splendidivirgaceae</taxon>
        <taxon>Agaribacillus</taxon>
    </lineage>
</organism>
<sequence>MKRRYLGELEEIVLLTVAVLHGKAYGVAIINEIEARMNRKVGLGALQTVLRRMEKKGYLESQFGEATKVRGGKRKRYFTVTSFGKKALEQTKDVRLGLWEAIPKIAFDTWK</sequence>
<proteinExistence type="predicted"/>
<evidence type="ECO:0000313" key="2">
    <source>
        <dbReference type="EMBL" id="MDN5213088.1"/>
    </source>
</evidence>
<name>A0ABT8L5T7_9BACT</name>
<protein>
    <submittedName>
        <fullName evidence="2">Helix-turn-helix transcriptional regulator</fullName>
    </submittedName>
</protein>
<dbReference type="PANTHER" id="PTHR33169:SF14">
    <property type="entry name" value="TRANSCRIPTIONAL REGULATOR RV3488"/>
    <property type="match status" value="1"/>
</dbReference>
<accession>A0ABT8L5T7</accession>
<dbReference type="Proteomes" id="UP001172083">
    <property type="component" value="Unassembled WGS sequence"/>
</dbReference>
<feature type="domain" description="Transcription regulator PadR N-terminal" evidence="1">
    <location>
        <begin position="21"/>
        <end position="90"/>
    </location>
</feature>